<dbReference type="RefSeq" id="WP_156796384.1">
    <property type="nucleotide sequence ID" value="NZ_CP048751.1"/>
</dbReference>
<proteinExistence type="predicted"/>
<sequence>MTQALKITVLTVGIGVAVWALSSSSMACTLMMNPPRPGETIEQAALREERAAQVASWNAADSIFLARVVETAQVENDGVRYTFETIAPVRGAAPPKRLSNIWYSDGCHGRAWSRGEVAVVYADRIGFLEDWSRWGQWVEVDAVLPSVALDPRVAPALRASAHRLRTSRR</sequence>
<dbReference type="EMBL" id="CP048751">
    <property type="protein sequence ID" value="QIH72752.1"/>
    <property type="molecule type" value="Genomic_DNA"/>
</dbReference>
<reference evidence="1 2" key="1">
    <citation type="submission" date="2020-01" db="EMBL/GenBank/DDBJ databases">
        <authorList>
            <person name="Wang S."/>
        </authorList>
    </citation>
    <scope>NUCLEOTIDE SEQUENCE [LARGE SCALE GENOMIC DNA]</scope>
    <source>
        <strain evidence="1 2">D151-2-6</strain>
    </source>
</reference>
<accession>A0AB37E6D1</accession>
<evidence type="ECO:0000313" key="1">
    <source>
        <dbReference type="EMBL" id="QIH72752.1"/>
    </source>
</evidence>
<organism evidence="1 2">
    <name type="scientific">Brevundimonas mediterranea</name>
    <dbReference type="NCBI Taxonomy" id="74329"/>
    <lineage>
        <taxon>Bacteria</taxon>
        <taxon>Pseudomonadati</taxon>
        <taxon>Pseudomonadota</taxon>
        <taxon>Alphaproteobacteria</taxon>
        <taxon>Caulobacterales</taxon>
        <taxon>Caulobacteraceae</taxon>
        <taxon>Brevundimonas</taxon>
    </lineage>
</organism>
<name>A0AB37E6D1_9CAUL</name>
<dbReference type="Proteomes" id="UP000501325">
    <property type="component" value="Chromosome"/>
</dbReference>
<dbReference type="KEGG" id="bmed:GYM46_07190"/>
<protein>
    <submittedName>
        <fullName evidence="1">Uncharacterized protein</fullName>
    </submittedName>
</protein>
<evidence type="ECO:0000313" key="2">
    <source>
        <dbReference type="Proteomes" id="UP000501325"/>
    </source>
</evidence>
<dbReference type="PROSITE" id="PS51257">
    <property type="entry name" value="PROKAR_LIPOPROTEIN"/>
    <property type="match status" value="1"/>
</dbReference>
<gene>
    <name evidence="1" type="ORF">GYM46_07190</name>
</gene>
<dbReference type="AlphaFoldDB" id="A0AB37E6D1"/>